<accession>B2VC02</accession>
<dbReference type="STRING" id="465817.ETA_22140"/>
<name>B2VC02_ERWT9</name>
<protein>
    <recommendedName>
        <fullName evidence="3">DUF2971 domain-containing protein</fullName>
    </recommendedName>
</protein>
<dbReference type="EMBL" id="CU468135">
    <property type="protein sequence ID" value="CAO97260.1"/>
    <property type="molecule type" value="Genomic_DNA"/>
</dbReference>
<dbReference type="AlphaFoldDB" id="B2VC02"/>
<dbReference type="Proteomes" id="UP000001726">
    <property type="component" value="Chromosome"/>
</dbReference>
<keyword evidence="2" id="KW-1185">Reference proteome</keyword>
<dbReference type="HOGENOM" id="CLU_050666_1_0_6"/>
<dbReference type="KEGG" id="eta:ETA_22140"/>
<evidence type="ECO:0008006" key="3">
    <source>
        <dbReference type="Google" id="ProtNLM"/>
    </source>
</evidence>
<sequence>MVDIMDTPFCFLKFVKQDRIDILKDGYIRFTPPKDLNDPFEVNPVIIPHDPYNLHLLESGYDFNSHKFTKSDHEYSRKRFNKIEDYKSMYSKFSNKYGILSLSSSKDMCSIPSVAIFSEEDPRRNLLMWSHYTDEHRGFIIEFHRNFIDNFDISKVSYSEERPIITQEEIQSEALFPFFVKGEKWSYEKEWRIIKPLEQADEKVCLSNGNIVHLFKIKKSHIRSITTGCNMDSNKIEELKSIVFDDPELRDCLFYVSKIDNEGFSLDFRSYSAHGWTNDDVLGFPMISQHPTLINPDHVKTNVTKSEE</sequence>
<evidence type="ECO:0000313" key="1">
    <source>
        <dbReference type="EMBL" id="CAO97260.1"/>
    </source>
</evidence>
<dbReference type="eggNOG" id="ENOG5032YVF">
    <property type="taxonomic scope" value="Bacteria"/>
</dbReference>
<gene>
    <name evidence="1" type="ordered locus">ETA_22140</name>
</gene>
<dbReference type="InterPro" id="IPR021352">
    <property type="entry name" value="DUF2971"/>
</dbReference>
<dbReference type="Pfam" id="PF11185">
    <property type="entry name" value="DUF2971"/>
    <property type="match status" value="1"/>
</dbReference>
<reference evidence="1 2" key="1">
    <citation type="journal article" date="2008" name="Environ. Microbiol.">
        <title>The genome of Erwinia tasmaniensis strain Et1/99, a non-pathogenic bacterium in the genus Erwinia.</title>
        <authorList>
            <person name="Kube M."/>
            <person name="Migdoll A.M."/>
            <person name="Mueller I."/>
            <person name="Kuhl H."/>
            <person name="Beck A."/>
            <person name="Reinhardt R."/>
            <person name="Geider K."/>
        </authorList>
    </citation>
    <scope>NUCLEOTIDE SEQUENCE [LARGE SCALE GENOMIC DNA]</scope>
    <source>
        <strain evidence="2">DSM 17950 / CFBP 7177 / CIP 109463 / NCPPB 4357 / Et1/99</strain>
    </source>
</reference>
<proteinExistence type="predicted"/>
<evidence type="ECO:0000313" key="2">
    <source>
        <dbReference type="Proteomes" id="UP000001726"/>
    </source>
</evidence>
<organism evidence="1 2">
    <name type="scientific">Erwinia tasmaniensis (strain DSM 17950 / CFBP 7177 / CIP 109463 / NCPPB 4357 / Et1/99)</name>
    <dbReference type="NCBI Taxonomy" id="465817"/>
    <lineage>
        <taxon>Bacteria</taxon>
        <taxon>Pseudomonadati</taxon>
        <taxon>Pseudomonadota</taxon>
        <taxon>Gammaproteobacteria</taxon>
        <taxon>Enterobacterales</taxon>
        <taxon>Erwiniaceae</taxon>
        <taxon>Erwinia</taxon>
    </lineage>
</organism>